<feature type="region of interest" description="Disordered" evidence="1">
    <location>
        <begin position="12"/>
        <end position="32"/>
    </location>
</feature>
<dbReference type="AlphaFoldDB" id="A0A5S5C3Z2"/>
<dbReference type="PROSITE" id="PS51724">
    <property type="entry name" value="SPOR"/>
    <property type="match status" value="1"/>
</dbReference>
<dbReference type="Proteomes" id="UP000323257">
    <property type="component" value="Unassembled WGS sequence"/>
</dbReference>
<dbReference type="Gene3D" id="3.30.70.1070">
    <property type="entry name" value="Sporulation related repeat"/>
    <property type="match status" value="1"/>
</dbReference>
<dbReference type="SUPFAM" id="SSF110997">
    <property type="entry name" value="Sporulation related repeat"/>
    <property type="match status" value="1"/>
</dbReference>
<evidence type="ECO:0000313" key="4">
    <source>
        <dbReference type="EMBL" id="TYP73859.1"/>
    </source>
</evidence>
<feature type="domain" description="SPOR" evidence="3">
    <location>
        <begin position="284"/>
        <end position="359"/>
    </location>
</feature>
<dbReference type="GO" id="GO:0042834">
    <property type="term" value="F:peptidoglycan binding"/>
    <property type="evidence" value="ECO:0007669"/>
    <property type="project" value="InterPro"/>
</dbReference>
<feature type="compositionally biased region" description="Low complexity" evidence="1">
    <location>
        <begin position="221"/>
        <end position="238"/>
    </location>
</feature>
<evidence type="ECO:0000313" key="5">
    <source>
        <dbReference type="Proteomes" id="UP000323257"/>
    </source>
</evidence>
<dbReference type="OrthoDB" id="2680382at2"/>
<evidence type="ECO:0000256" key="2">
    <source>
        <dbReference type="SAM" id="Phobius"/>
    </source>
</evidence>
<keyword evidence="2" id="KW-0812">Transmembrane</keyword>
<feature type="region of interest" description="Disordered" evidence="1">
    <location>
        <begin position="221"/>
        <end position="270"/>
    </location>
</feature>
<dbReference type="RefSeq" id="WP_148930291.1">
    <property type="nucleotide sequence ID" value="NZ_VNHS01000006.1"/>
</dbReference>
<proteinExistence type="predicted"/>
<dbReference type="EMBL" id="VNHS01000006">
    <property type="protein sequence ID" value="TYP73859.1"/>
    <property type="molecule type" value="Genomic_DNA"/>
</dbReference>
<keyword evidence="2" id="KW-1133">Transmembrane helix</keyword>
<keyword evidence="5" id="KW-1185">Reference proteome</keyword>
<sequence>MNTKARITYRFDKDHGALQQRQPLPTETPPPTVVPFFQEEISFTQPQAEWKSPFQDDASALEQLIRDADKPAPKRAIHRPSMKTEAYDAESSPLHPSAYSNESDLPLELHDQLDAGSMTIELGDEQDEQDEHLVEAIPDKTDDKLPAASNVIEVPDGPFIDPRLLLEDEKRRSAFTATRATVYRSNQGPSWLKVFASVAGAIATGALFGYMALSLFTGGEPAAPAEAPSQTQQTGQSSLGDAAADQQANTPSTSKAGSGSTAGNASGGIAGETAKTGKLTALEVPSATYMMLQFGVFSGKEGMEAAVSELKGKGLAAAAVATGKDYRVYAGMSGDRGQAEALQAVLPDLQLYVKPIEVPALTQLPFKGKAEAAQTFFALQTDLLEQLDRYASGKLEGAEADGGAWRVSYEKWAKAVPGIEASLTDQMGQTAMKELKKALSQAASAASNYDSRQDEKQLWAVQSSLMDAVFILQAWFASTNAL</sequence>
<dbReference type="Pfam" id="PF05036">
    <property type="entry name" value="SPOR"/>
    <property type="match status" value="1"/>
</dbReference>
<organism evidence="4 5">
    <name type="scientific">Paenibacillus methanolicus</name>
    <dbReference type="NCBI Taxonomy" id="582686"/>
    <lineage>
        <taxon>Bacteria</taxon>
        <taxon>Bacillati</taxon>
        <taxon>Bacillota</taxon>
        <taxon>Bacilli</taxon>
        <taxon>Bacillales</taxon>
        <taxon>Paenibacillaceae</taxon>
        <taxon>Paenibacillus</taxon>
    </lineage>
</organism>
<feature type="transmembrane region" description="Helical" evidence="2">
    <location>
        <begin position="194"/>
        <end position="216"/>
    </location>
</feature>
<feature type="region of interest" description="Disordered" evidence="1">
    <location>
        <begin position="66"/>
        <end position="100"/>
    </location>
</feature>
<dbReference type="InterPro" id="IPR036680">
    <property type="entry name" value="SPOR-like_sf"/>
</dbReference>
<dbReference type="InterPro" id="IPR007730">
    <property type="entry name" value="SPOR-like_dom"/>
</dbReference>
<accession>A0A5S5C3Z2</accession>
<protein>
    <submittedName>
        <fullName evidence="4">Sporulation related protein</fullName>
    </submittedName>
</protein>
<feature type="compositionally biased region" description="Low complexity" evidence="1">
    <location>
        <begin position="252"/>
        <end position="264"/>
    </location>
</feature>
<gene>
    <name evidence="4" type="ORF">BCM02_106135</name>
</gene>
<name>A0A5S5C3Z2_9BACL</name>
<comment type="caution">
    <text evidence="4">The sequence shown here is derived from an EMBL/GenBank/DDBJ whole genome shotgun (WGS) entry which is preliminary data.</text>
</comment>
<evidence type="ECO:0000259" key="3">
    <source>
        <dbReference type="PROSITE" id="PS51724"/>
    </source>
</evidence>
<evidence type="ECO:0000256" key="1">
    <source>
        <dbReference type="SAM" id="MobiDB-lite"/>
    </source>
</evidence>
<keyword evidence="2" id="KW-0472">Membrane</keyword>
<reference evidence="4 5" key="1">
    <citation type="submission" date="2019-07" db="EMBL/GenBank/DDBJ databases">
        <title>Genomic Encyclopedia of Type Strains, Phase III (KMG-III): the genomes of soil and plant-associated and newly described type strains.</title>
        <authorList>
            <person name="Whitman W."/>
        </authorList>
    </citation>
    <scope>NUCLEOTIDE SEQUENCE [LARGE SCALE GENOMIC DNA]</scope>
    <source>
        <strain evidence="4 5">BL24</strain>
    </source>
</reference>